<evidence type="ECO:0000313" key="2">
    <source>
        <dbReference type="EMBL" id="PKI63129.1"/>
    </source>
</evidence>
<organism evidence="2 3">
    <name type="scientific">Punica granatum</name>
    <name type="common">Pomegranate</name>
    <dbReference type="NCBI Taxonomy" id="22663"/>
    <lineage>
        <taxon>Eukaryota</taxon>
        <taxon>Viridiplantae</taxon>
        <taxon>Streptophyta</taxon>
        <taxon>Embryophyta</taxon>
        <taxon>Tracheophyta</taxon>
        <taxon>Spermatophyta</taxon>
        <taxon>Magnoliopsida</taxon>
        <taxon>eudicotyledons</taxon>
        <taxon>Gunneridae</taxon>
        <taxon>Pentapetalae</taxon>
        <taxon>rosids</taxon>
        <taxon>malvids</taxon>
        <taxon>Myrtales</taxon>
        <taxon>Lythraceae</taxon>
        <taxon>Punica</taxon>
    </lineage>
</organism>
<accession>A0A2I0K3K4</accession>
<dbReference type="EMBL" id="PGOL01000901">
    <property type="protein sequence ID" value="PKI63129.1"/>
    <property type="molecule type" value="Genomic_DNA"/>
</dbReference>
<gene>
    <name evidence="2" type="ORF">CRG98_016461</name>
</gene>
<dbReference type="AlphaFoldDB" id="A0A2I0K3K4"/>
<keyword evidence="3" id="KW-1185">Reference proteome</keyword>
<comment type="caution">
    <text evidence="2">The sequence shown here is derived from an EMBL/GenBank/DDBJ whole genome shotgun (WGS) entry which is preliminary data.</text>
</comment>
<dbReference type="Proteomes" id="UP000233551">
    <property type="component" value="Unassembled WGS sequence"/>
</dbReference>
<evidence type="ECO:0000256" key="1">
    <source>
        <dbReference type="SAM" id="MobiDB-lite"/>
    </source>
</evidence>
<evidence type="ECO:0000313" key="3">
    <source>
        <dbReference type="Proteomes" id="UP000233551"/>
    </source>
</evidence>
<reference evidence="2 3" key="1">
    <citation type="submission" date="2017-11" db="EMBL/GenBank/DDBJ databases">
        <title>De-novo sequencing of pomegranate (Punica granatum L.) genome.</title>
        <authorList>
            <person name="Akparov Z."/>
            <person name="Amiraslanov A."/>
            <person name="Hajiyeva S."/>
            <person name="Abbasov M."/>
            <person name="Kaur K."/>
            <person name="Hamwieh A."/>
            <person name="Solovyev V."/>
            <person name="Salamov A."/>
            <person name="Braich B."/>
            <person name="Kosarev P."/>
            <person name="Mahmoud A."/>
            <person name="Hajiyev E."/>
            <person name="Babayeva S."/>
            <person name="Izzatullayeva V."/>
            <person name="Mammadov A."/>
            <person name="Mammadov A."/>
            <person name="Sharifova S."/>
            <person name="Ojaghi J."/>
            <person name="Eynullazada K."/>
            <person name="Bayramov B."/>
            <person name="Abdulazimova A."/>
            <person name="Shahmuradov I."/>
        </authorList>
    </citation>
    <scope>NUCLEOTIDE SEQUENCE [LARGE SCALE GENOMIC DNA]</scope>
    <source>
        <strain evidence="3">cv. AG2017</strain>
        <tissue evidence="2">Leaf</tissue>
    </source>
</reference>
<proteinExistence type="predicted"/>
<feature type="compositionally biased region" description="Basic and acidic residues" evidence="1">
    <location>
        <begin position="1"/>
        <end position="11"/>
    </location>
</feature>
<protein>
    <submittedName>
        <fullName evidence="2">Uncharacterized protein</fullName>
    </submittedName>
</protein>
<feature type="region of interest" description="Disordered" evidence="1">
    <location>
        <begin position="1"/>
        <end position="35"/>
    </location>
</feature>
<sequence length="75" mass="7903">MGLGPTEDRRFGHGPVGDLTMGLGPTEDQRLGLGPWGGAPTYPDWSGIRVCRSSCVLVMDPVLGGLDARPPRGSR</sequence>
<name>A0A2I0K3K4_PUNGR</name>